<dbReference type="SUPFAM" id="SSF55021">
    <property type="entry name" value="ACT-like"/>
    <property type="match status" value="2"/>
</dbReference>
<dbReference type="InterPro" id="IPR027795">
    <property type="entry name" value="CASTOR_ACT_dom"/>
</dbReference>
<dbReference type="GO" id="GO:0004072">
    <property type="term" value="F:aspartate kinase activity"/>
    <property type="evidence" value="ECO:0007669"/>
    <property type="project" value="UniProtKB-EC"/>
</dbReference>
<dbReference type="NCBIfam" id="TIGR00657">
    <property type="entry name" value="asp_kinases"/>
    <property type="match status" value="1"/>
</dbReference>
<feature type="binding site" evidence="14">
    <location>
        <begin position="7"/>
        <end position="10"/>
    </location>
    <ligand>
        <name>ATP</name>
        <dbReference type="ChEBI" id="CHEBI:30616"/>
    </ligand>
</feature>
<protein>
    <recommendedName>
        <fullName evidence="15">Aspartokinase</fullName>
        <ecNumber evidence="15">2.7.2.4</ecNumber>
    </recommendedName>
</protein>
<comment type="pathway">
    <text evidence="4 16">Amino-acid biosynthesis; L-threonine biosynthesis; L-threonine from L-aspartate: step 1/5.</text>
</comment>
<dbReference type="InterPro" id="IPR018042">
    <property type="entry name" value="Aspartate_kinase_CS"/>
</dbReference>
<dbReference type="Gene3D" id="3.40.1160.10">
    <property type="entry name" value="Acetylglutamate kinase-like"/>
    <property type="match status" value="1"/>
</dbReference>
<gene>
    <name evidence="18" type="ORF">KP78_24830</name>
</gene>
<dbReference type="AlphaFoldDB" id="A0A0C2RT72"/>
<dbReference type="RefSeq" id="WP_041089153.1">
    <property type="nucleotide sequence ID" value="NZ_JXRP01000018.1"/>
</dbReference>
<evidence type="ECO:0000256" key="1">
    <source>
        <dbReference type="ARBA" id="ARBA00003121"/>
    </source>
</evidence>
<dbReference type="STRING" id="889306.KP78_24830"/>
<keyword evidence="10 14" id="KW-0067">ATP-binding</keyword>
<dbReference type="GO" id="GO:0009088">
    <property type="term" value="P:threonine biosynthetic process"/>
    <property type="evidence" value="ECO:0007669"/>
    <property type="project" value="UniProtKB-UniPathway"/>
</dbReference>
<keyword evidence="9 15" id="KW-0418">Kinase</keyword>
<sequence>MGMIVQKFGGSSLATKQLRKQAAEQVKQAVEQGSKTIVVVSAIGRFGDPYATDTLLSLIENDQHDIVIPTDQQALLLSCGEVISAVVFASELIDEGITCSVMTGREAMIQTEGDYRHASIKHINAEPLLEALEQVDAIVVTGFQGVNDSGRMTTLGRGGSDTSASALACCVQADAVYIYTDVAGVMSGDPRVVDDPHSLKMISYDEACHIAYQGAKVIHPNAVEWAKRYHVPMWIGSLNGEGGTWVGLQKKIEEHHTGREIQSISAIKGLAQIKVNSLDYDRVFRVVAEQGISIDLISIHPNEIRFTVDGRSILAVQALLRAEGFYPEIIDHVAKIALIGEGMKGKPGITSTIVSTLTKHHVQILQTADSHMTFWVLIDEAHADLSQKLLHEEFISQI</sequence>
<dbReference type="InterPro" id="IPR001048">
    <property type="entry name" value="Asp/Glu/Uridylate_kinase"/>
</dbReference>
<evidence type="ECO:0000313" key="18">
    <source>
        <dbReference type="EMBL" id="KIL44939.1"/>
    </source>
</evidence>
<accession>A0A0C2RT72</accession>
<dbReference type="PIRSF" id="PIRSF000726">
    <property type="entry name" value="Asp_kin"/>
    <property type="match status" value="1"/>
</dbReference>
<dbReference type="PROSITE" id="PS00324">
    <property type="entry name" value="ASPARTOKINASE"/>
    <property type="match status" value="1"/>
</dbReference>
<dbReference type="UniPathway" id="UPA00050">
    <property type="reaction ID" value="UER00461"/>
</dbReference>
<dbReference type="EC" id="2.7.2.4" evidence="15"/>
<dbReference type="Pfam" id="PF13840">
    <property type="entry name" value="ACT_7"/>
    <property type="match status" value="1"/>
</dbReference>
<dbReference type="Proteomes" id="UP000031938">
    <property type="component" value="Unassembled WGS sequence"/>
</dbReference>
<name>A0A0C2RT72_9BACL</name>
<evidence type="ECO:0000256" key="8">
    <source>
        <dbReference type="ARBA" id="ARBA00022741"/>
    </source>
</evidence>
<dbReference type="InterPro" id="IPR036393">
    <property type="entry name" value="AceGlu_kinase-like_sf"/>
</dbReference>
<comment type="function">
    <text evidence="1">Catalyzes the phosphorylation of the beta-carboxyl group of aspartic acid with ATP to yield 4-phospho-L-aspartate, which is involved in the branched biosynthetic pathway leading to the biosynthesis of amino acids threonine, isoleucine and methionine.</text>
</comment>
<organism evidence="18 19">
    <name type="scientific">Jeotgalibacillus soli</name>
    <dbReference type="NCBI Taxonomy" id="889306"/>
    <lineage>
        <taxon>Bacteria</taxon>
        <taxon>Bacillati</taxon>
        <taxon>Bacillota</taxon>
        <taxon>Bacilli</taxon>
        <taxon>Bacillales</taxon>
        <taxon>Caryophanaceae</taxon>
        <taxon>Jeotgalibacillus</taxon>
    </lineage>
</organism>
<evidence type="ECO:0000256" key="15">
    <source>
        <dbReference type="RuleBase" id="RU003448"/>
    </source>
</evidence>
<keyword evidence="19" id="KW-1185">Reference proteome</keyword>
<evidence type="ECO:0000256" key="3">
    <source>
        <dbReference type="ARBA" id="ARBA00004986"/>
    </source>
</evidence>
<evidence type="ECO:0000256" key="7">
    <source>
        <dbReference type="ARBA" id="ARBA00022679"/>
    </source>
</evidence>
<comment type="pathway">
    <text evidence="2 16">Amino-acid biosynthesis; L-lysine biosynthesis via DAP pathway; (S)-tetrahydrodipicolinate from L-aspartate: step 1/4.</text>
</comment>
<dbReference type="InterPro" id="IPR005260">
    <property type="entry name" value="Asp_kin_monofn"/>
</dbReference>
<dbReference type="UniPathway" id="UPA00051">
    <property type="reaction ID" value="UER00462"/>
</dbReference>
<dbReference type="EMBL" id="JXRP01000018">
    <property type="protein sequence ID" value="KIL44939.1"/>
    <property type="molecule type" value="Genomic_DNA"/>
</dbReference>
<feature type="binding site" evidence="14">
    <location>
        <begin position="180"/>
        <end position="181"/>
    </location>
    <ligand>
        <name>ATP</name>
        <dbReference type="ChEBI" id="CHEBI:30616"/>
    </ligand>
</feature>
<dbReference type="GO" id="GO:0005524">
    <property type="term" value="F:ATP binding"/>
    <property type="evidence" value="ECO:0007669"/>
    <property type="project" value="UniProtKB-KW"/>
</dbReference>
<evidence type="ECO:0000256" key="5">
    <source>
        <dbReference type="ARBA" id="ARBA00010122"/>
    </source>
</evidence>
<keyword evidence="7 15" id="KW-0808">Transferase</keyword>
<dbReference type="PROSITE" id="PS51671">
    <property type="entry name" value="ACT"/>
    <property type="match status" value="1"/>
</dbReference>
<dbReference type="InterPro" id="IPR001341">
    <property type="entry name" value="Asp_kinase"/>
</dbReference>
<evidence type="ECO:0000256" key="13">
    <source>
        <dbReference type="ARBA" id="ARBA00047872"/>
    </source>
</evidence>
<evidence type="ECO:0000259" key="17">
    <source>
        <dbReference type="PROSITE" id="PS51671"/>
    </source>
</evidence>
<dbReference type="UniPathway" id="UPA00034">
    <property type="reaction ID" value="UER00015"/>
</dbReference>
<comment type="similarity">
    <text evidence="5 15">Belongs to the aspartokinase family.</text>
</comment>
<dbReference type="GO" id="GO:0019877">
    <property type="term" value="P:diaminopimelate biosynthetic process"/>
    <property type="evidence" value="ECO:0007669"/>
    <property type="project" value="UniProtKB-KW"/>
</dbReference>
<dbReference type="InterPro" id="IPR002912">
    <property type="entry name" value="ACT_dom"/>
</dbReference>
<evidence type="ECO:0000256" key="9">
    <source>
        <dbReference type="ARBA" id="ARBA00022777"/>
    </source>
</evidence>
<keyword evidence="12" id="KW-0457">Lysine biosynthesis</keyword>
<keyword evidence="11" id="KW-0220">Diaminopimelate biosynthesis</keyword>
<comment type="pathway">
    <text evidence="3 16">Amino-acid biosynthesis; L-methionine biosynthesis via de novo pathway; L-homoserine from L-aspartate: step 1/3.</text>
</comment>
<evidence type="ECO:0000256" key="4">
    <source>
        <dbReference type="ARBA" id="ARBA00005139"/>
    </source>
</evidence>
<evidence type="ECO:0000256" key="10">
    <source>
        <dbReference type="ARBA" id="ARBA00022840"/>
    </source>
</evidence>
<dbReference type="GO" id="GO:0009090">
    <property type="term" value="P:homoserine biosynthetic process"/>
    <property type="evidence" value="ECO:0007669"/>
    <property type="project" value="TreeGrafter"/>
</dbReference>
<evidence type="ECO:0000313" key="19">
    <source>
        <dbReference type="Proteomes" id="UP000031938"/>
    </source>
</evidence>
<feature type="binding site" evidence="14">
    <location>
        <position position="81"/>
    </location>
    <ligand>
        <name>substrate</name>
    </ligand>
</feature>
<reference evidence="18 19" key="1">
    <citation type="submission" date="2015-01" db="EMBL/GenBank/DDBJ databases">
        <title>Genome sequencing of Jeotgalibacillus soli.</title>
        <authorList>
            <person name="Goh K.M."/>
            <person name="Chan K.-G."/>
            <person name="Yaakop A.S."/>
            <person name="Ee R."/>
            <person name="Gan H.M."/>
            <person name="Chan C.S."/>
        </authorList>
    </citation>
    <scope>NUCLEOTIDE SEQUENCE [LARGE SCALE GENOMIC DNA]</scope>
    <source>
        <strain evidence="18 19">P9</strain>
    </source>
</reference>
<dbReference type="SUPFAM" id="SSF53633">
    <property type="entry name" value="Carbamate kinase-like"/>
    <property type="match status" value="1"/>
</dbReference>
<evidence type="ECO:0000256" key="2">
    <source>
        <dbReference type="ARBA" id="ARBA00004766"/>
    </source>
</evidence>
<dbReference type="PANTHER" id="PTHR21499">
    <property type="entry name" value="ASPARTATE KINASE"/>
    <property type="match status" value="1"/>
</dbReference>
<dbReference type="Gene3D" id="3.30.2130.10">
    <property type="entry name" value="VC0802-like"/>
    <property type="match status" value="1"/>
</dbReference>
<dbReference type="PATRIC" id="fig|889306.3.peg.2496"/>
<dbReference type="GO" id="GO:0005829">
    <property type="term" value="C:cytosol"/>
    <property type="evidence" value="ECO:0007669"/>
    <property type="project" value="TreeGrafter"/>
</dbReference>
<dbReference type="GO" id="GO:0009089">
    <property type="term" value="P:lysine biosynthetic process via diaminopimelate"/>
    <property type="evidence" value="ECO:0007669"/>
    <property type="project" value="UniProtKB-UniPathway"/>
</dbReference>
<dbReference type="OrthoDB" id="9799110at2"/>
<keyword evidence="6 16" id="KW-0028">Amino-acid biosynthesis</keyword>
<evidence type="ECO:0000256" key="12">
    <source>
        <dbReference type="ARBA" id="ARBA00023154"/>
    </source>
</evidence>
<evidence type="ECO:0000256" key="6">
    <source>
        <dbReference type="ARBA" id="ARBA00022605"/>
    </source>
</evidence>
<evidence type="ECO:0000256" key="14">
    <source>
        <dbReference type="PIRSR" id="PIRSR000726-1"/>
    </source>
</evidence>
<feature type="binding site" evidence="14">
    <location>
        <begin position="216"/>
        <end position="217"/>
    </location>
    <ligand>
        <name>ATP</name>
        <dbReference type="ChEBI" id="CHEBI:30616"/>
    </ligand>
</feature>
<dbReference type="Pfam" id="PF00696">
    <property type="entry name" value="AA_kinase"/>
    <property type="match status" value="1"/>
</dbReference>
<dbReference type="PANTHER" id="PTHR21499:SF3">
    <property type="entry name" value="ASPARTOKINASE"/>
    <property type="match status" value="1"/>
</dbReference>
<evidence type="ECO:0000256" key="16">
    <source>
        <dbReference type="RuleBase" id="RU004249"/>
    </source>
</evidence>
<evidence type="ECO:0000256" key="11">
    <source>
        <dbReference type="ARBA" id="ARBA00022915"/>
    </source>
</evidence>
<feature type="binding site" evidence="14">
    <location>
        <position position="52"/>
    </location>
    <ligand>
        <name>substrate</name>
    </ligand>
</feature>
<dbReference type="InterPro" id="IPR045865">
    <property type="entry name" value="ACT-like_dom_sf"/>
</dbReference>
<comment type="catalytic activity">
    <reaction evidence="13 15">
        <text>L-aspartate + ATP = 4-phospho-L-aspartate + ADP</text>
        <dbReference type="Rhea" id="RHEA:23776"/>
        <dbReference type="ChEBI" id="CHEBI:29991"/>
        <dbReference type="ChEBI" id="CHEBI:30616"/>
        <dbReference type="ChEBI" id="CHEBI:57535"/>
        <dbReference type="ChEBI" id="CHEBI:456216"/>
        <dbReference type="EC" id="2.7.2.4"/>
    </reaction>
</comment>
<feature type="binding site" evidence="14">
    <location>
        <position position="191"/>
    </location>
    <ligand>
        <name>ATP</name>
        <dbReference type="ChEBI" id="CHEBI:30616"/>
    </ligand>
</feature>
<feature type="domain" description="ACT" evidence="17">
    <location>
        <begin position="338"/>
        <end position="398"/>
    </location>
</feature>
<proteinExistence type="inferred from homology"/>
<keyword evidence="8 14" id="KW-0547">Nucleotide-binding</keyword>
<comment type="caution">
    <text evidence="18">The sequence shown here is derived from an EMBL/GenBank/DDBJ whole genome shotgun (WGS) entry which is preliminary data.</text>
</comment>